<dbReference type="InterPro" id="IPR035940">
    <property type="entry name" value="CAP_sf"/>
</dbReference>
<gene>
    <name evidence="2" type="ORF">SAY86_018181</name>
</gene>
<evidence type="ECO:0000313" key="3">
    <source>
        <dbReference type="Proteomes" id="UP001346149"/>
    </source>
</evidence>
<proteinExistence type="predicted"/>
<name>A0AAN7R2W2_TRANT</name>
<dbReference type="AlphaFoldDB" id="A0AAN7R2W2"/>
<dbReference type="EMBL" id="JAXQNO010000014">
    <property type="protein sequence ID" value="KAK4783813.1"/>
    <property type="molecule type" value="Genomic_DNA"/>
</dbReference>
<protein>
    <submittedName>
        <fullName evidence="2">Uncharacterized protein</fullName>
    </submittedName>
</protein>
<organism evidence="2 3">
    <name type="scientific">Trapa natans</name>
    <name type="common">Water chestnut</name>
    <dbReference type="NCBI Taxonomy" id="22666"/>
    <lineage>
        <taxon>Eukaryota</taxon>
        <taxon>Viridiplantae</taxon>
        <taxon>Streptophyta</taxon>
        <taxon>Embryophyta</taxon>
        <taxon>Tracheophyta</taxon>
        <taxon>Spermatophyta</taxon>
        <taxon>Magnoliopsida</taxon>
        <taxon>eudicotyledons</taxon>
        <taxon>Gunneridae</taxon>
        <taxon>Pentapetalae</taxon>
        <taxon>rosids</taxon>
        <taxon>malvids</taxon>
        <taxon>Myrtales</taxon>
        <taxon>Lythraceae</taxon>
        <taxon>Trapa</taxon>
    </lineage>
</organism>
<evidence type="ECO:0000313" key="2">
    <source>
        <dbReference type="EMBL" id="KAK4783813.1"/>
    </source>
</evidence>
<sequence>MEPHLLSLFLLFCLVSAALAAPLRSGRPRLADQFLRPHNAARTVLREPPLTWDPRLARTDFALIYSVSSADQQQEEARKGAVFKGNGCAVGCFKCWV</sequence>
<reference evidence="2 3" key="1">
    <citation type="journal article" date="2023" name="Hortic Res">
        <title>Pangenome of water caltrop reveals structural variations and asymmetric subgenome divergence after allopolyploidization.</title>
        <authorList>
            <person name="Zhang X."/>
            <person name="Chen Y."/>
            <person name="Wang L."/>
            <person name="Yuan Y."/>
            <person name="Fang M."/>
            <person name="Shi L."/>
            <person name="Lu R."/>
            <person name="Comes H.P."/>
            <person name="Ma Y."/>
            <person name="Chen Y."/>
            <person name="Huang G."/>
            <person name="Zhou Y."/>
            <person name="Zheng Z."/>
            <person name="Qiu Y."/>
        </authorList>
    </citation>
    <scope>NUCLEOTIDE SEQUENCE [LARGE SCALE GENOMIC DNA]</scope>
    <source>
        <strain evidence="2">F231</strain>
    </source>
</reference>
<accession>A0AAN7R2W2</accession>
<feature type="signal peptide" evidence="1">
    <location>
        <begin position="1"/>
        <end position="20"/>
    </location>
</feature>
<evidence type="ECO:0000256" key="1">
    <source>
        <dbReference type="SAM" id="SignalP"/>
    </source>
</evidence>
<dbReference type="Proteomes" id="UP001346149">
    <property type="component" value="Unassembled WGS sequence"/>
</dbReference>
<dbReference type="SUPFAM" id="SSF55797">
    <property type="entry name" value="PR-1-like"/>
    <property type="match status" value="1"/>
</dbReference>
<comment type="caution">
    <text evidence="2">The sequence shown here is derived from an EMBL/GenBank/DDBJ whole genome shotgun (WGS) entry which is preliminary data.</text>
</comment>
<keyword evidence="3" id="KW-1185">Reference proteome</keyword>
<feature type="chain" id="PRO_5042863943" evidence="1">
    <location>
        <begin position="21"/>
        <end position="97"/>
    </location>
</feature>
<keyword evidence="1" id="KW-0732">Signal</keyword>